<accession>A0A1Q2YK00</accession>
<evidence type="ECO:0000256" key="3">
    <source>
        <dbReference type="SAM" id="MobiDB-lite"/>
    </source>
</evidence>
<sequence>MVHCTLLSAAAATKVKGSWPQNADVDKYPIYAYYSRSANASGAAVNGTVAAGVYNDRVYYAVDLALGSDAQNVTVLVDTVSSDLWVNSVDNAVCAAGVESPSNFTIDYSYTVSGASASSSALSSASSSAAPLSTYYTTSYNSASDVFYVDGYVSTVTTTTATEQTSAVTTKSYDIQFYPSAAVASYSQWLSAYPYPTNAINSLVVLEAEPHNCSAWGLFDSSSSESFVTNNDTFESIGEDGTTVSGIWAQDYVAYGDALVSNVSFGLVSDAESDSFGVLGLGLPSAESTWLAENTTYDNFLAKLKAQGAIHKQVYAIYDNYFSGNSSLLFGGIDHEAYVGNLTILPLVEVPIAYNDSRNASAIAITLSAVYLDDESNGANDTSLIASGLGAAIIDTSLATASFPYYLYDEIVAAAGFVYSENLKAFIANASVIANKTLGLDFQDFEVDIPIADLSFPLVDIANNKTSDYVVFGAEATANDTVIIGDAVLQYLYFAIDLEDLEIVVAHKNFFPTSQDIVAITSTFPHATSAASYNQTYGYHGVTDLKLATVENPNSISQTSFSGSFLPSITLYQTTVRSTTAATSSPEVTSSSAKAAKASKTSKTKTSKTKTTSTTKK</sequence>
<proteinExistence type="inferred from homology"/>
<reference evidence="5 6" key="1">
    <citation type="submission" date="2016-08" db="EMBL/GenBank/DDBJ databases">
        <title>Whole genome shotgun sequence of Pichia membranifaciens KS47-1.</title>
        <authorList>
            <person name="Konishi M."/>
            <person name="Ishida M."/>
            <person name="Arakawa T."/>
            <person name="Kato Y."/>
            <person name="Horiuchi J."/>
        </authorList>
    </citation>
    <scope>NUCLEOTIDE SEQUENCE [LARGE SCALE GENOMIC DNA]</scope>
    <source>
        <strain evidence="5 6">KS47-1</strain>
    </source>
</reference>
<dbReference type="PANTHER" id="PTHR47966:SF65">
    <property type="entry name" value="ASPARTIC-TYPE ENDOPEPTIDASE"/>
    <property type="match status" value="1"/>
</dbReference>
<evidence type="ECO:0000256" key="1">
    <source>
        <dbReference type="ARBA" id="ARBA00007447"/>
    </source>
</evidence>
<comment type="caution">
    <text evidence="5">The sequence shown here is derived from an EMBL/GenBank/DDBJ whole genome shotgun (WGS) entry which is preliminary data.</text>
</comment>
<evidence type="ECO:0000259" key="4">
    <source>
        <dbReference type="PROSITE" id="PS51767"/>
    </source>
</evidence>
<feature type="domain" description="Peptidase A1" evidence="4">
    <location>
        <begin position="60"/>
        <end position="506"/>
    </location>
</feature>
<dbReference type="Gene3D" id="2.40.70.10">
    <property type="entry name" value="Acid Proteases"/>
    <property type="match status" value="3"/>
</dbReference>
<keyword evidence="6" id="KW-1185">Reference proteome</keyword>
<evidence type="ECO:0000313" key="6">
    <source>
        <dbReference type="Proteomes" id="UP000186136"/>
    </source>
</evidence>
<dbReference type="PROSITE" id="PS51767">
    <property type="entry name" value="PEPTIDASE_A1"/>
    <property type="match status" value="1"/>
</dbReference>
<dbReference type="InterPro" id="IPR001461">
    <property type="entry name" value="Aspartic_peptidase_A1"/>
</dbReference>
<dbReference type="PRINTS" id="PR00792">
    <property type="entry name" value="PEPSIN"/>
</dbReference>
<keyword evidence="2" id="KW-1015">Disulfide bond</keyword>
<dbReference type="EMBL" id="BDGI01000145">
    <property type="protein sequence ID" value="GAV29869.1"/>
    <property type="molecule type" value="Genomic_DNA"/>
</dbReference>
<protein>
    <recommendedName>
        <fullName evidence="4">Peptidase A1 domain-containing protein</fullName>
    </recommendedName>
</protein>
<organism evidence="5 6">
    <name type="scientific">Pichia membranifaciens</name>
    <dbReference type="NCBI Taxonomy" id="4926"/>
    <lineage>
        <taxon>Eukaryota</taxon>
        <taxon>Fungi</taxon>
        <taxon>Dikarya</taxon>
        <taxon>Ascomycota</taxon>
        <taxon>Saccharomycotina</taxon>
        <taxon>Pichiomycetes</taxon>
        <taxon>Pichiales</taxon>
        <taxon>Pichiaceae</taxon>
        <taxon>Pichia</taxon>
    </lineage>
</organism>
<dbReference type="Proteomes" id="UP000186136">
    <property type="component" value="Unassembled WGS sequence"/>
</dbReference>
<evidence type="ECO:0000256" key="2">
    <source>
        <dbReference type="ARBA" id="ARBA00023157"/>
    </source>
</evidence>
<dbReference type="PANTHER" id="PTHR47966">
    <property type="entry name" value="BETA-SITE APP-CLEAVING ENZYME, ISOFORM A-RELATED"/>
    <property type="match status" value="1"/>
</dbReference>
<dbReference type="GO" id="GO:0006508">
    <property type="term" value="P:proteolysis"/>
    <property type="evidence" value="ECO:0007669"/>
    <property type="project" value="InterPro"/>
</dbReference>
<dbReference type="OrthoDB" id="771136at2759"/>
<gene>
    <name evidence="5" type="ORF">PMKS-003375</name>
</gene>
<dbReference type="GO" id="GO:0004190">
    <property type="term" value="F:aspartic-type endopeptidase activity"/>
    <property type="evidence" value="ECO:0007669"/>
    <property type="project" value="InterPro"/>
</dbReference>
<dbReference type="SUPFAM" id="SSF50630">
    <property type="entry name" value="Acid proteases"/>
    <property type="match status" value="1"/>
</dbReference>
<feature type="compositionally biased region" description="Low complexity" evidence="3">
    <location>
        <begin position="580"/>
        <end position="599"/>
    </location>
</feature>
<dbReference type="InterPro" id="IPR033121">
    <property type="entry name" value="PEPTIDASE_A1"/>
</dbReference>
<evidence type="ECO:0000313" key="5">
    <source>
        <dbReference type="EMBL" id="GAV29869.1"/>
    </source>
</evidence>
<name>A0A1Q2YK00_9ASCO</name>
<comment type="similarity">
    <text evidence="1">Belongs to the peptidase A1 family.</text>
</comment>
<dbReference type="AlphaFoldDB" id="A0A1Q2YK00"/>
<dbReference type="Pfam" id="PF00026">
    <property type="entry name" value="Asp"/>
    <property type="match status" value="2"/>
</dbReference>
<dbReference type="InterPro" id="IPR021109">
    <property type="entry name" value="Peptidase_aspartic_dom_sf"/>
</dbReference>
<feature type="region of interest" description="Disordered" evidence="3">
    <location>
        <begin position="580"/>
        <end position="617"/>
    </location>
</feature>